<dbReference type="SUPFAM" id="SSF50249">
    <property type="entry name" value="Nucleic acid-binding proteins"/>
    <property type="match status" value="1"/>
</dbReference>
<dbReference type="InterPro" id="IPR011344">
    <property type="entry name" value="ssDNA-bd"/>
</dbReference>
<reference evidence="4 5" key="1">
    <citation type="journal article" date="2017" name="Genome Announc.">
        <title>Draft Genome Sequence of Romboutsia maritimum sp. nov. Strain CCRI-22766(T), Isolated from Coastal Estuarine Mud.</title>
        <authorList>
            <person name="Maheux A.F."/>
            <person name="Boudreau D.K."/>
            <person name="Berube E."/>
            <person name="Boissinot M."/>
            <person name="Raymond F."/>
            <person name="Brodeur S."/>
            <person name="Corbeil J."/>
            <person name="Brightwell G."/>
            <person name="Broda D."/>
            <person name="Omar R.F."/>
            <person name="Bergeron M.G."/>
        </authorList>
    </citation>
    <scope>NUCLEOTIDE SEQUENCE [LARGE SCALE GENOMIC DNA]</scope>
    <source>
        <strain evidence="4 5">CCRI-22766</strain>
    </source>
</reference>
<dbReference type="GO" id="GO:0009295">
    <property type="term" value="C:nucleoid"/>
    <property type="evidence" value="ECO:0007669"/>
    <property type="project" value="TreeGrafter"/>
</dbReference>
<dbReference type="AlphaFoldDB" id="A0A371IQU4"/>
<protein>
    <recommendedName>
        <fullName evidence="2 3">Single-stranded DNA-binding protein</fullName>
        <shortName evidence="2">SSB</shortName>
    </recommendedName>
</protein>
<keyword evidence="1 2" id="KW-0238">DNA-binding</keyword>
<dbReference type="GO" id="GO:0006260">
    <property type="term" value="P:DNA replication"/>
    <property type="evidence" value="ECO:0007669"/>
    <property type="project" value="InterPro"/>
</dbReference>
<dbReference type="Pfam" id="PF00436">
    <property type="entry name" value="SSB"/>
    <property type="match status" value="1"/>
</dbReference>
<keyword evidence="5" id="KW-1185">Reference proteome</keyword>
<dbReference type="PANTHER" id="PTHR10302:SF27">
    <property type="entry name" value="SINGLE-STRANDED DNA-BINDING PROTEIN"/>
    <property type="match status" value="1"/>
</dbReference>
<dbReference type="InterPro" id="IPR012340">
    <property type="entry name" value="NA-bd_OB-fold"/>
</dbReference>
<gene>
    <name evidence="4" type="primary">ssb</name>
    <name evidence="4" type="ORF">CHF27_011095</name>
</gene>
<proteinExistence type="inferred from homology"/>
<dbReference type="PANTHER" id="PTHR10302">
    <property type="entry name" value="SINGLE-STRANDED DNA-BINDING PROTEIN"/>
    <property type="match status" value="1"/>
</dbReference>
<comment type="caution">
    <text evidence="2">Lacks conserved residue(s) required for the propagation of feature annotation.</text>
</comment>
<dbReference type="GO" id="GO:0003697">
    <property type="term" value="F:single-stranded DNA binding"/>
    <property type="evidence" value="ECO:0007669"/>
    <property type="project" value="UniProtKB-UniRule"/>
</dbReference>
<evidence type="ECO:0000256" key="1">
    <source>
        <dbReference type="ARBA" id="ARBA00023125"/>
    </source>
</evidence>
<evidence type="ECO:0000256" key="3">
    <source>
        <dbReference type="PIRNR" id="PIRNR002070"/>
    </source>
</evidence>
<evidence type="ECO:0000313" key="4">
    <source>
        <dbReference type="EMBL" id="RDY22859.1"/>
    </source>
</evidence>
<comment type="subunit">
    <text evidence="2">Homotetramer.</text>
</comment>
<dbReference type="EMBL" id="NOJZ02000024">
    <property type="protein sequence ID" value="RDY22859.1"/>
    <property type="molecule type" value="Genomic_DNA"/>
</dbReference>
<dbReference type="Gene3D" id="2.40.50.140">
    <property type="entry name" value="Nucleic acid-binding proteins"/>
    <property type="match status" value="1"/>
</dbReference>
<dbReference type="PROSITE" id="PS50935">
    <property type="entry name" value="SSB"/>
    <property type="match status" value="1"/>
</dbReference>
<evidence type="ECO:0000313" key="5">
    <source>
        <dbReference type="Proteomes" id="UP000243494"/>
    </source>
</evidence>
<dbReference type="NCBIfam" id="TIGR00621">
    <property type="entry name" value="ssb"/>
    <property type="match status" value="1"/>
</dbReference>
<dbReference type="OrthoDB" id="9809878at2"/>
<dbReference type="PIRSF" id="PIRSF002070">
    <property type="entry name" value="SSB"/>
    <property type="match status" value="1"/>
</dbReference>
<evidence type="ECO:0000256" key="2">
    <source>
        <dbReference type="HAMAP-Rule" id="MF_00984"/>
    </source>
</evidence>
<organism evidence="4 5">
    <name type="scientific">Romboutsia maritimum</name>
    <dbReference type="NCBI Taxonomy" id="2020948"/>
    <lineage>
        <taxon>Bacteria</taxon>
        <taxon>Bacillati</taxon>
        <taxon>Bacillota</taxon>
        <taxon>Clostridia</taxon>
        <taxon>Peptostreptococcales</taxon>
        <taxon>Peptostreptococcaceae</taxon>
        <taxon>Romboutsia</taxon>
    </lineage>
</organism>
<dbReference type="InterPro" id="IPR000424">
    <property type="entry name" value="Primosome_PriB/ssb"/>
</dbReference>
<dbReference type="RefSeq" id="WP_095405367.1">
    <property type="nucleotide sequence ID" value="NZ_NOJZ02000024.1"/>
</dbReference>
<dbReference type="Proteomes" id="UP000243494">
    <property type="component" value="Unassembled WGS sequence"/>
</dbReference>
<sequence length="140" mass="15677">MNHVVLIGRLTRDPELKYLAGSGTAVANFAIAVDREFTKDNKKETDFIDIQVWGKTAENCANYLGKGSMCAVQGSLRIETYEKDGEKRKATKINANRVQFLDSKNKSEGNNELKFVPNFEPTGNLNNNEWDAISEDSIPF</sequence>
<dbReference type="CDD" id="cd04496">
    <property type="entry name" value="SSB_OBF"/>
    <property type="match status" value="1"/>
</dbReference>
<dbReference type="HAMAP" id="MF_00984">
    <property type="entry name" value="SSB"/>
    <property type="match status" value="1"/>
</dbReference>
<name>A0A371IQU4_9FIRM</name>
<comment type="caution">
    <text evidence="4">The sequence shown here is derived from an EMBL/GenBank/DDBJ whole genome shotgun (WGS) entry which is preliminary data.</text>
</comment>
<accession>A0A371IQU4</accession>